<dbReference type="Gene3D" id="1.10.287.950">
    <property type="entry name" value="Methyl-accepting chemotaxis protein"/>
    <property type="match status" value="1"/>
</dbReference>
<feature type="domain" description="Methyl-accepting transducer" evidence="9">
    <location>
        <begin position="67"/>
        <end position="251"/>
    </location>
</feature>
<dbReference type="GO" id="GO:0016020">
    <property type="term" value="C:membrane"/>
    <property type="evidence" value="ECO:0007669"/>
    <property type="project" value="UniProtKB-SubCell"/>
</dbReference>
<name>A0A1I2GHT0_9BURK</name>
<evidence type="ECO:0000259" key="9">
    <source>
        <dbReference type="PROSITE" id="PS50111"/>
    </source>
</evidence>
<dbReference type="PANTHER" id="PTHR32089">
    <property type="entry name" value="METHYL-ACCEPTING CHEMOTAXIS PROTEIN MCPB"/>
    <property type="match status" value="1"/>
</dbReference>
<keyword evidence="11" id="KW-1185">Reference proteome</keyword>
<comment type="subcellular location">
    <subcellularLocation>
        <location evidence="1">Membrane</location>
        <topology evidence="1">Multi-pass membrane protein</topology>
    </subcellularLocation>
</comment>
<dbReference type="STRING" id="1177982.SAMN04489711_11511"/>
<keyword evidence="5 6" id="KW-0807">Transducer</keyword>
<feature type="region of interest" description="Disordered" evidence="7">
    <location>
        <begin position="362"/>
        <end position="385"/>
    </location>
</feature>
<evidence type="ECO:0000256" key="4">
    <source>
        <dbReference type="ARBA" id="ARBA00023136"/>
    </source>
</evidence>
<dbReference type="PANTHER" id="PTHR32089:SF119">
    <property type="entry name" value="METHYL-ACCEPTING CHEMOTAXIS PROTEIN CTPL"/>
    <property type="match status" value="1"/>
</dbReference>
<evidence type="ECO:0000256" key="2">
    <source>
        <dbReference type="ARBA" id="ARBA00022692"/>
    </source>
</evidence>
<reference evidence="11" key="1">
    <citation type="submission" date="2016-10" db="EMBL/GenBank/DDBJ databases">
        <authorList>
            <person name="Varghese N."/>
            <person name="Submissions S."/>
        </authorList>
    </citation>
    <scope>NUCLEOTIDE SEQUENCE [LARGE SCALE GENOMIC DNA]</scope>
    <source>
        <strain evidence="11">DSM 27981</strain>
    </source>
</reference>
<dbReference type="SUPFAM" id="SSF58104">
    <property type="entry name" value="Methyl-accepting chemotaxis protein (MCP) signaling domain"/>
    <property type="match status" value="1"/>
</dbReference>
<organism evidence="10 11">
    <name type="scientific">Paracidovorax wautersii</name>
    <dbReference type="NCBI Taxonomy" id="1177982"/>
    <lineage>
        <taxon>Bacteria</taxon>
        <taxon>Pseudomonadati</taxon>
        <taxon>Pseudomonadota</taxon>
        <taxon>Betaproteobacteria</taxon>
        <taxon>Burkholderiales</taxon>
        <taxon>Comamonadaceae</taxon>
        <taxon>Paracidovorax</taxon>
    </lineage>
</organism>
<feature type="compositionally biased region" description="Low complexity" evidence="7">
    <location>
        <begin position="365"/>
        <end position="377"/>
    </location>
</feature>
<dbReference type="InterPro" id="IPR004089">
    <property type="entry name" value="MCPsignal_dom"/>
</dbReference>
<evidence type="ECO:0000313" key="10">
    <source>
        <dbReference type="EMBL" id="SFF16773.1"/>
    </source>
</evidence>
<evidence type="ECO:0000256" key="7">
    <source>
        <dbReference type="SAM" id="MobiDB-lite"/>
    </source>
</evidence>
<dbReference type="GO" id="GO:0007165">
    <property type="term" value="P:signal transduction"/>
    <property type="evidence" value="ECO:0007669"/>
    <property type="project" value="UniProtKB-KW"/>
</dbReference>
<protein>
    <submittedName>
        <fullName evidence="10">Methyl-accepting chemotaxis protein</fullName>
    </submittedName>
</protein>
<keyword evidence="4 8" id="KW-0472">Membrane</keyword>
<proteinExistence type="predicted"/>
<evidence type="ECO:0000256" key="3">
    <source>
        <dbReference type="ARBA" id="ARBA00022989"/>
    </source>
</evidence>
<dbReference type="EMBL" id="FONX01000015">
    <property type="protein sequence ID" value="SFF16773.1"/>
    <property type="molecule type" value="Genomic_DNA"/>
</dbReference>
<keyword evidence="3 8" id="KW-1133">Transmembrane helix</keyword>
<evidence type="ECO:0000256" key="5">
    <source>
        <dbReference type="ARBA" id="ARBA00023224"/>
    </source>
</evidence>
<feature type="transmembrane region" description="Helical" evidence="8">
    <location>
        <begin position="33"/>
        <end position="50"/>
    </location>
</feature>
<gene>
    <name evidence="10" type="ORF">SAMN04489711_11511</name>
</gene>
<dbReference type="Proteomes" id="UP000199119">
    <property type="component" value="Unassembled WGS sequence"/>
</dbReference>
<accession>A0A1I2GHT0</accession>
<dbReference type="Pfam" id="PF00015">
    <property type="entry name" value="MCPsignal"/>
    <property type="match status" value="1"/>
</dbReference>
<dbReference type="PROSITE" id="PS50111">
    <property type="entry name" value="CHEMOTAXIS_TRANSDUC_2"/>
    <property type="match status" value="1"/>
</dbReference>
<keyword evidence="2 8" id="KW-0812">Transmembrane</keyword>
<dbReference type="AlphaFoldDB" id="A0A1I2GHT0"/>
<evidence type="ECO:0000313" key="11">
    <source>
        <dbReference type="Proteomes" id="UP000199119"/>
    </source>
</evidence>
<feature type="transmembrane region" description="Helical" evidence="8">
    <location>
        <begin position="7"/>
        <end position="27"/>
    </location>
</feature>
<dbReference type="RefSeq" id="WP_139222884.1">
    <property type="nucleotide sequence ID" value="NZ_FONX01000015.1"/>
</dbReference>
<dbReference type="OrthoDB" id="3288815at2"/>
<evidence type="ECO:0000256" key="1">
    <source>
        <dbReference type="ARBA" id="ARBA00004141"/>
    </source>
</evidence>
<dbReference type="SMART" id="SM00283">
    <property type="entry name" value="MA"/>
    <property type="match status" value="1"/>
</dbReference>
<evidence type="ECO:0000256" key="6">
    <source>
        <dbReference type="PROSITE-ProRule" id="PRU00284"/>
    </source>
</evidence>
<sequence length="385" mass="41596">MTTDRLNLDLLAAPALSVLGGVFALALSSFSGVGMLCAALLLAGGGLAWWQARLRERRAAQAQAQWMADVGAFSAELAPVWSRHIESSREQTEVAIAELSARFSAIVQRLDRTALPSGGAGALSQDAAADAVYTQSQQQLQQLIGSLREAMQGKAQMLVKVEELQRFVEELQEMAGAVSRIAQQTNLLAINATIEAAHAGERGRGFAQVAQEVRSLSKMSGETGQRITERVRAIHLAIGEARVAAEASRQQEQHVITDSEGRIEQVLGAFLQLTSGLAQSAQVLREEGRQIQHEINDSLVQLQFQDRVSQVLSHVRDNIQRFPSVVQEHGDRYARSGRLEPLQAQGLLDELAATYAMDSERSLHSTAGSGTSGSAPAPHEEVTFF</sequence>
<evidence type="ECO:0000256" key="8">
    <source>
        <dbReference type="SAM" id="Phobius"/>
    </source>
</evidence>